<dbReference type="PANTHER" id="PTHR19317">
    <property type="entry name" value="PRENYLATED RAB ACCEPTOR 1-RELATED"/>
    <property type="match status" value="1"/>
</dbReference>
<proteinExistence type="inferred from homology"/>
<comment type="function">
    <text evidence="1 7">May be involved in both secretory and endocytic intracellular trafficking in the endosomal/prevacuolar compartments.</text>
</comment>
<evidence type="ECO:0000256" key="5">
    <source>
        <dbReference type="ARBA" id="ARBA00022989"/>
    </source>
</evidence>
<evidence type="ECO:0000256" key="4">
    <source>
        <dbReference type="ARBA" id="ARBA00022692"/>
    </source>
</evidence>
<dbReference type="PANTHER" id="PTHR19317:SF0">
    <property type="entry name" value="PRENYLATED RAB ACCEPTOR PROTEIN 1"/>
    <property type="match status" value="1"/>
</dbReference>
<comment type="subcellular location">
    <subcellularLocation>
        <location evidence="2 7">Membrane</location>
        <topology evidence="2 7">Multi-pass membrane protein</topology>
    </subcellularLocation>
</comment>
<feature type="transmembrane region" description="Helical" evidence="7">
    <location>
        <begin position="199"/>
        <end position="217"/>
    </location>
</feature>
<dbReference type="Proteomes" id="UP001497512">
    <property type="component" value="Chromosome 19"/>
</dbReference>
<dbReference type="Pfam" id="PF03208">
    <property type="entry name" value="PRA1"/>
    <property type="match status" value="1"/>
</dbReference>
<keyword evidence="6 7" id="KW-0472">Membrane</keyword>
<evidence type="ECO:0000256" key="2">
    <source>
        <dbReference type="ARBA" id="ARBA00004141"/>
    </source>
</evidence>
<keyword evidence="9" id="KW-1185">Reference proteome</keyword>
<keyword evidence="4 7" id="KW-0812">Transmembrane</keyword>
<feature type="transmembrane region" description="Helical" evidence="7">
    <location>
        <begin position="150"/>
        <end position="179"/>
    </location>
</feature>
<dbReference type="InterPro" id="IPR004895">
    <property type="entry name" value="Prenylated_rab_accept_PRA1"/>
</dbReference>
<organism evidence="8 9">
    <name type="scientific">Sphagnum troendelagicum</name>
    <dbReference type="NCBI Taxonomy" id="128251"/>
    <lineage>
        <taxon>Eukaryota</taxon>
        <taxon>Viridiplantae</taxon>
        <taxon>Streptophyta</taxon>
        <taxon>Embryophyta</taxon>
        <taxon>Bryophyta</taxon>
        <taxon>Sphagnophytina</taxon>
        <taxon>Sphagnopsida</taxon>
        <taxon>Sphagnales</taxon>
        <taxon>Sphagnaceae</taxon>
        <taxon>Sphagnum</taxon>
    </lineage>
</organism>
<feature type="transmembrane region" description="Helical" evidence="7">
    <location>
        <begin position="89"/>
        <end position="107"/>
    </location>
</feature>
<sequence>MDPVGVAGNPGATTVVPSAVAGTATAPVTGIASSPPPSAARVLFARGQEIVRTALSNQRPWAEMVDRSAFAKPESLNEATGRIRKNLSYFRINYGILMFAVVALSLVVNPSSIFVLALVLAGWTYLYVVRKEALIVFGRTFTEREVLLSMTGISIVVIIFSGVASLLLTAGVIGCALIAAHGAFKVPDDLFLDDQEASGGFLSFLGPTTASAVPVAVSRV</sequence>
<feature type="transmembrane region" description="Helical" evidence="7">
    <location>
        <begin position="113"/>
        <end position="129"/>
    </location>
</feature>
<protein>
    <recommendedName>
        <fullName evidence="7">PRA1 family protein</fullName>
    </recommendedName>
</protein>
<accession>A0ABP0U480</accession>
<evidence type="ECO:0000256" key="6">
    <source>
        <dbReference type="ARBA" id="ARBA00023136"/>
    </source>
</evidence>
<evidence type="ECO:0000313" key="8">
    <source>
        <dbReference type="EMBL" id="CAK9212497.1"/>
    </source>
</evidence>
<gene>
    <name evidence="8" type="ORF">CSSPTR1EN2_LOCUS11266</name>
</gene>
<name>A0ABP0U480_9BRYO</name>
<evidence type="ECO:0000256" key="7">
    <source>
        <dbReference type="RuleBase" id="RU363107"/>
    </source>
</evidence>
<keyword evidence="7" id="KW-0813">Transport</keyword>
<reference evidence="8" key="1">
    <citation type="submission" date="2024-02" db="EMBL/GenBank/DDBJ databases">
        <authorList>
            <consortium name="ELIXIR-Norway"/>
            <consortium name="Elixir Norway"/>
        </authorList>
    </citation>
    <scope>NUCLEOTIDE SEQUENCE</scope>
</reference>
<evidence type="ECO:0000256" key="1">
    <source>
        <dbReference type="ARBA" id="ARBA00002501"/>
    </source>
</evidence>
<evidence type="ECO:0000313" key="9">
    <source>
        <dbReference type="Proteomes" id="UP001497512"/>
    </source>
</evidence>
<keyword evidence="5 7" id="KW-1133">Transmembrane helix</keyword>
<comment type="similarity">
    <text evidence="3 7">Belongs to the PRA1 family.</text>
</comment>
<evidence type="ECO:0000256" key="3">
    <source>
        <dbReference type="ARBA" id="ARBA00006483"/>
    </source>
</evidence>
<dbReference type="EMBL" id="OZ019911">
    <property type="protein sequence ID" value="CAK9212497.1"/>
    <property type="molecule type" value="Genomic_DNA"/>
</dbReference>